<feature type="domain" description="AB hydrolase-1" evidence="2">
    <location>
        <begin position="66"/>
        <end position="307"/>
    </location>
</feature>
<dbReference type="EMBL" id="BHZE01000013">
    <property type="protein sequence ID" value="GCD77962.1"/>
    <property type="molecule type" value="Genomic_DNA"/>
</dbReference>
<gene>
    <name evidence="3" type="ORF">JCM31826_14440</name>
</gene>
<dbReference type="SUPFAM" id="SSF53474">
    <property type="entry name" value="alpha/beta-Hydrolases"/>
    <property type="match status" value="1"/>
</dbReference>
<dbReference type="InterPro" id="IPR000639">
    <property type="entry name" value="Epox_hydrolase-like"/>
</dbReference>
<dbReference type="AlphaFoldDB" id="A0A401XLT7"/>
<protein>
    <submittedName>
        <fullName evidence="3">Alpha/beta hydrolase</fullName>
    </submittedName>
</protein>
<dbReference type="InterPro" id="IPR050266">
    <property type="entry name" value="AB_hydrolase_sf"/>
</dbReference>
<evidence type="ECO:0000259" key="2">
    <source>
        <dbReference type="Pfam" id="PF00561"/>
    </source>
</evidence>
<evidence type="ECO:0000256" key="1">
    <source>
        <dbReference type="ARBA" id="ARBA00022801"/>
    </source>
</evidence>
<comment type="caution">
    <text evidence="3">The sequence shown here is derived from an EMBL/GenBank/DDBJ whole genome shotgun (WGS) entry which is preliminary data.</text>
</comment>
<dbReference type="InterPro" id="IPR000073">
    <property type="entry name" value="AB_hydrolase_1"/>
</dbReference>
<accession>A0A401XLT7</accession>
<keyword evidence="1 3" id="KW-0378">Hydrolase</keyword>
<dbReference type="PRINTS" id="PR00111">
    <property type="entry name" value="ABHYDROLASE"/>
</dbReference>
<organism evidence="3 4">
    <name type="scientific">Thermaurantimonas aggregans</name>
    <dbReference type="NCBI Taxonomy" id="2173829"/>
    <lineage>
        <taxon>Bacteria</taxon>
        <taxon>Pseudomonadati</taxon>
        <taxon>Bacteroidota</taxon>
        <taxon>Flavobacteriia</taxon>
        <taxon>Flavobacteriales</taxon>
        <taxon>Schleiferiaceae</taxon>
        <taxon>Thermaurantimonas</taxon>
    </lineage>
</organism>
<dbReference type="Proteomes" id="UP000286715">
    <property type="component" value="Unassembled WGS sequence"/>
</dbReference>
<dbReference type="PRINTS" id="PR00412">
    <property type="entry name" value="EPOXHYDRLASE"/>
</dbReference>
<evidence type="ECO:0000313" key="3">
    <source>
        <dbReference type="EMBL" id="GCD77962.1"/>
    </source>
</evidence>
<dbReference type="InterPro" id="IPR029058">
    <property type="entry name" value="AB_hydrolase_fold"/>
</dbReference>
<dbReference type="GO" id="GO:0016020">
    <property type="term" value="C:membrane"/>
    <property type="evidence" value="ECO:0007669"/>
    <property type="project" value="TreeGrafter"/>
</dbReference>
<dbReference type="RefSeq" id="WP_218019345.1">
    <property type="nucleotide sequence ID" value="NZ_BHZE01000013.1"/>
</dbReference>
<keyword evidence="4" id="KW-1185">Reference proteome</keyword>
<name>A0A401XLT7_9FLAO</name>
<sequence length="327" mass="37042">MKKIGLILMLFSWMSIIKAQILMTPMDDYPRISTFDELQYPFETKKIQLSNEITVAYADEGKGSETIIFIHGLGSYLPAWKKNVEVLRQYYRCIAIDLPGYGKSSKGDYEGSMEFFSDVVIQFADKLGLKQFVLAGHSMGGQISIVTALRYPQRIKALILAAPAGFETFNEGQKQWFREVVTARSTALTPAQTVQTNFGFNFYKFPKDADFMIRDRLAMRFAADFDGYCYIIPKSVQGMVNQPVFNLLDKLTQPTLILFGKNDNLIPNRFLNPGRTSDVAMAGYNKIPKASLILIPKCGHFVQWEGAETFNNEVKKFIDSGFITEKK</sequence>
<dbReference type="PANTHER" id="PTHR43798:SF31">
    <property type="entry name" value="AB HYDROLASE SUPERFAMILY PROTEIN YCLE"/>
    <property type="match status" value="1"/>
</dbReference>
<dbReference type="GO" id="GO:0016787">
    <property type="term" value="F:hydrolase activity"/>
    <property type="evidence" value="ECO:0007669"/>
    <property type="project" value="UniProtKB-KW"/>
</dbReference>
<reference evidence="3 4" key="1">
    <citation type="submission" date="2018-11" db="EMBL/GenBank/DDBJ databases">
        <title>Schleiferia aggregans sp. nov., a moderately thermophilic heterotrophic bacterium isolated from microbial mats at a terrestrial hot spring.</title>
        <authorList>
            <person name="Iino T."/>
            <person name="Ohkuma M."/>
            <person name="Haruta S."/>
        </authorList>
    </citation>
    <scope>NUCLEOTIDE SEQUENCE [LARGE SCALE GENOMIC DNA]</scope>
    <source>
        <strain evidence="3 4">LA</strain>
    </source>
</reference>
<dbReference type="PANTHER" id="PTHR43798">
    <property type="entry name" value="MONOACYLGLYCEROL LIPASE"/>
    <property type="match status" value="1"/>
</dbReference>
<dbReference type="Pfam" id="PF00561">
    <property type="entry name" value="Abhydrolase_1"/>
    <property type="match status" value="1"/>
</dbReference>
<dbReference type="Gene3D" id="3.40.50.1820">
    <property type="entry name" value="alpha/beta hydrolase"/>
    <property type="match status" value="1"/>
</dbReference>
<proteinExistence type="predicted"/>
<evidence type="ECO:0000313" key="4">
    <source>
        <dbReference type="Proteomes" id="UP000286715"/>
    </source>
</evidence>